<dbReference type="InterPro" id="IPR052165">
    <property type="entry name" value="Membrane_assoc_protease"/>
</dbReference>
<proteinExistence type="predicted"/>
<dbReference type="GO" id="GO:0008233">
    <property type="term" value="F:peptidase activity"/>
    <property type="evidence" value="ECO:0007669"/>
    <property type="project" value="UniProtKB-KW"/>
</dbReference>
<dbReference type="PANTHER" id="PTHR33507:SF3">
    <property type="entry name" value="INNER MEMBRANE PROTEIN YBBJ"/>
    <property type="match status" value="1"/>
</dbReference>
<protein>
    <submittedName>
        <fullName evidence="9">Membrane-bound ClpP-class protease associated with aq_911</fullName>
    </submittedName>
</protein>
<evidence type="ECO:0000256" key="2">
    <source>
        <dbReference type="ARBA" id="ARBA00022692"/>
    </source>
</evidence>
<dbReference type="GO" id="GO:0006508">
    <property type="term" value="P:proteolysis"/>
    <property type="evidence" value="ECO:0007669"/>
    <property type="project" value="UniProtKB-KW"/>
</dbReference>
<feature type="domain" description="NfeD-like C-terminal" evidence="6">
    <location>
        <begin position="384"/>
        <end position="437"/>
    </location>
</feature>
<organism evidence="9">
    <name type="scientific">hydrothermal vent metagenome</name>
    <dbReference type="NCBI Taxonomy" id="652676"/>
    <lineage>
        <taxon>unclassified sequences</taxon>
        <taxon>metagenomes</taxon>
        <taxon>ecological metagenomes</taxon>
    </lineage>
</organism>
<dbReference type="InterPro" id="IPR056738">
    <property type="entry name" value="NfeD1b_N"/>
</dbReference>
<keyword evidence="9" id="KW-0645">Protease</keyword>
<evidence type="ECO:0000259" key="7">
    <source>
        <dbReference type="Pfam" id="PF24961"/>
    </source>
</evidence>
<accession>A0A3B1D7B1</accession>
<dbReference type="EMBL" id="UOGD01000389">
    <property type="protein sequence ID" value="VAX27625.1"/>
    <property type="molecule type" value="Genomic_DNA"/>
</dbReference>
<gene>
    <name evidence="9" type="ORF">MNBD_IGNAVI01-959</name>
</gene>
<reference evidence="9" key="1">
    <citation type="submission" date="2018-06" db="EMBL/GenBank/DDBJ databases">
        <authorList>
            <person name="Zhirakovskaya E."/>
        </authorList>
    </citation>
    <scope>NUCLEOTIDE SEQUENCE</scope>
</reference>
<dbReference type="PANTHER" id="PTHR33507">
    <property type="entry name" value="INNER MEMBRANE PROTEIN YBBJ"/>
    <property type="match status" value="1"/>
</dbReference>
<dbReference type="GO" id="GO:0005886">
    <property type="term" value="C:plasma membrane"/>
    <property type="evidence" value="ECO:0007669"/>
    <property type="project" value="TreeGrafter"/>
</dbReference>
<comment type="subcellular location">
    <subcellularLocation>
        <location evidence="1">Membrane</location>
        <topology evidence="1">Multi-pass membrane protein</topology>
    </subcellularLocation>
</comment>
<sequence>MKKVKITLAFLFILLSMVIPQNKKVYLGTIDGEIDLGLAPYIRRVVSEAEKANASAIVFQINTFGGRVDAATQIKDAIINSKIETIAFIDKRAISAGSLIALSCNKIVMVPGASIGATTVVDQTGKKQSEKAQSYMRSEMRSTAERTGRRKDIAEGMVDERVEIEGIVDSTQLITLTSKEALSYGIADTILTSIDEVLNYSGNQSADIVRVDMDWAEEFIRFINNPIITSILMMVIMVGLFMEIKTPGWGVAGTASLIALALFFGSGYILEIASIMDILLFVAGVALLLIEVFVIPGFGVFGIAGILLIIAGLFLGLFSNLPVIDGAILETAIMQLAGAFVLSGVAIFLMAKTLPKTHVWNRLILRKNIEAKSGYTSNKKFSNLLKREGEALTDLRPAGTAIINDKRYDVVTQGEYIEKGNKIKVVAIEGSKIVVQKTG</sequence>
<feature type="domain" description="NfeD integral membrane" evidence="7">
    <location>
        <begin position="228"/>
        <end position="352"/>
    </location>
</feature>
<keyword evidence="2 5" id="KW-0812">Transmembrane</keyword>
<evidence type="ECO:0000256" key="4">
    <source>
        <dbReference type="ARBA" id="ARBA00023136"/>
    </source>
</evidence>
<dbReference type="Pfam" id="PF25145">
    <property type="entry name" value="NfeD1b_N"/>
    <property type="match status" value="1"/>
</dbReference>
<feature type="transmembrane region" description="Helical" evidence="5">
    <location>
        <begin position="333"/>
        <end position="351"/>
    </location>
</feature>
<evidence type="ECO:0000313" key="9">
    <source>
        <dbReference type="EMBL" id="VAX27625.1"/>
    </source>
</evidence>
<name>A0A3B1D7B1_9ZZZZ</name>
<dbReference type="Pfam" id="PF01957">
    <property type="entry name" value="NfeD"/>
    <property type="match status" value="1"/>
</dbReference>
<dbReference type="InterPro" id="IPR056739">
    <property type="entry name" value="NfeD_membrane"/>
</dbReference>
<keyword evidence="9" id="KW-0378">Hydrolase</keyword>
<feature type="transmembrane region" description="Helical" evidence="5">
    <location>
        <begin position="301"/>
        <end position="321"/>
    </location>
</feature>
<feature type="domain" description="NfeD1b N-terminal" evidence="8">
    <location>
        <begin position="24"/>
        <end position="210"/>
    </location>
</feature>
<feature type="transmembrane region" description="Helical" evidence="5">
    <location>
        <begin position="249"/>
        <end position="269"/>
    </location>
</feature>
<evidence type="ECO:0000256" key="3">
    <source>
        <dbReference type="ARBA" id="ARBA00022989"/>
    </source>
</evidence>
<feature type="transmembrane region" description="Helical" evidence="5">
    <location>
        <begin position="222"/>
        <end position="242"/>
    </location>
</feature>
<dbReference type="Gene3D" id="3.90.226.10">
    <property type="entry name" value="2-enoyl-CoA Hydratase, Chain A, domain 1"/>
    <property type="match status" value="1"/>
</dbReference>
<dbReference type="Pfam" id="PF24961">
    <property type="entry name" value="NfeD_membrane"/>
    <property type="match status" value="1"/>
</dbReference>
<feature type="transmembrane region" description="Helical" evidence="5">
    <location>
        <begin position="275"/>
        <end position="294"/>
    </location>
</feature>
<keyword evidence="3 5" id="KW-1133">Transmembrane helix</keyword>
<dbReference type="Gene3D" id="2.40.50.140">
    <property type="entry name" value="Nucleic acid-binding proteins"/>
    <property type="match status" value="1"/>
</dbReference>
<dbReference type="InterPro" id="IPR029045">
    <property type="entry name" value="ClpP/crotonase-like_dom_sf"/>
</dbReference>
<dbReference type="SUPFAM" id="SSF52096">
    <property type="entry name" value="ClpP/crotonase"/>
    <property type="match status" value="1"/>
</dbReference>
<evidence type="ECO:0000259" key="6">
    <source>
        <dbReference type="Pfam" id="PF01957"/>
    </source>
</evidence>
<dbReference type="AlphaFoldDB" id="A0A3B1D7B1"/>
<evidence type="ECO:0000259" key="8">
    <source>
        <dbReference type="Pfam" id="PF25145"/>
    </source>
</evidence>
<evidence type="ECO:0000256" key="1">
    <source>
        <dbReference type="ARBA" id="ARBA00004141"/>
    </source>
</evidence>
<evidence type="ECO:0000256" key="5">
    <source>
        <dbReference type="SAM" id="Phobius"/>
    </source>
</evidence>
<dbReference type="InterPro" id="IPR002810">
    <property type="entry name" value="NfeD-like_C"/>
</dbReference>
<dbReference type="InterPro" id="IPR012340">
    <property type="entry name" value="NA-bd_OB-fold"/>
</dbReference>
<keyword evidence="4 5" id="KW-0472">Membrane</keyword>
<dbReference type="CDD" id="cd07021">
    <property type="entry name" value="Clp_protease_NfeD_like"/>
    <property type="match status" value="1"/>
</dbReference>